<accession>A0A1R2CEC6</accession>
<gene>
    <name evidence="1" type="ORF">SteCoe_10991</name>
</gene>
<sequence>MRNSTHRSIKSDIIRNLSLKATNRKKSVFNININLEEIHDILQKNIGKQITVHRTHRKTSSEVTKYINKHKNDTLHKRISSPGIYQAFKVRCQSPLLHMKYSKPKTLSSTNNFIVTQLKKPDKNNTSK</sequence>
<protein>
    <submittedName>
        <fullName evidence="1">Uncharacterized protein</fullName>
    </submittedName>
</protein>
<dbReference type="EMBL" id="MPUH01000180">
    <property type="protein sequence ID" value="OMJ87306.1"/>
    <property type="molecule type" value="Genomic_DNA"/>
</dbReference>
<comment type="caution">
    <text evidence="1">The sequence shown here is derived from an EMBL/GenBank/DDBJ whole genome shotgun (WGS) entry which is preliminary data.</text>
</comment>
<name>A0A1R2CEC6_9CILI</name>
<evidence type="ECO:0000313" key="1">
    <source>
        <dbReference type="EMBL" id="OMJ87306.1"/>
    </source>
</evidence>
<proteinExistence type="predicted"/>
<organism evidence="1 2">
    <name type="scientific">Stentor coeruleus</name>
    <dbReference type="NCBI Taxonomy" id="5963"/>
    <lineage>
        <taxon>Eukaryota</taxon>
        <taxon>Sar</taxon>
        <taxon>Alveolata</taxon>
        <taxon>Ciliophora</taxon>
        <taxon>Postciliodesmatophora</taxon>
        <taxon>Heterotrichea</taxon>
        <taxon>Heterotrichida</taxon>
        <taxon>Stentoridae</taxon>
        <taxon>Stentor</taxon>
    </lineage>
</organism>
<dbReference type="AlphaFoldDB" id="A0A1R2CEC6"/>
<keyword evidence="2" id="KW-1185">Reference proteome</keyword>
<evidence type="ECO:0000313" key="2">
    <source>
        <dbReference type="Proteomes" id="UP000187209"/>
    </source>
</evidence>
<reference evidence="1 2" key="1">
    <citation type="submission" date="2016-11" db="EMBL/GenBank/DDBJ databases">
        <title>The macronuclear genome of Stentor coeruleus: a giant cell with tiny introns.</title>
        <authorList>
            <person name="Slabodnick M."/>
            <person name="Ruby J.G."/>
            <person name="Reiff S.B."/>
            <person name="Swart E.C."/>
            <person name="Gosai S."/>
            <person name="Prabakaran S."/>
            <person name="Witkowska E."/>
            <person name="Larue G.E."/>
            <person name="Fisher S."/>
            <person name="Freeman R.M."/>
            <person name="Gunawardena J."/>
            <person name="Chu W."/>
            <person name="Stover N.A."/>
            <person name="Gregory B.D."/>
            <person name="Nowacki M."/>
            <person name="Derisi J."/>
            <person name="Roy S.W."/>
            <person name="Marshall W.F."/>
            <person name="Sood P."/>
        </authorList>
    </citation>
    <scope>NUCLEOTIDE SEQUENCE [LARGE SCALE GENOMIC DNA]</scope>
    <source>
        <strain evidence="1">WM001</strain>
    </source>
</reference>
<dbReference type="Proteomes" id="UP000187209">
    <property type="component" value="Unassembled WGS sequence"/>
</dbReference>